<organism evidence="1 2">
    <name type="scientific">Symbiodinium natans</name>
    <dbReference type="NCBI Taxonomy" id="878477"/>
    <lineage>
        <taxon>Eukaryota</taxon>
        <taxon>Sar</taxon>
        <taxon>Alveolata</taxon>
        <taxon>Dinophyceae</taxon>
        <taxon>Suessiales</taxon>
        <taxon>Symbiodiniaceae</taxon>
        <taxon>Symbiodinium</taxon>
    </lineage>
</organism>
<evidence type="ECO:0000313" key="1">
    <source>
        <dbReference type="EMBL" id="CAE7244502.1"/>
    </source>
</evidence>
<name>A0A812LGB4_9DINO</name>
<dbReference type="AlphaFoldDB" id="A0A812LGB4"/>
<keyword evidence="2" id="KW-1185">Reference proteome</keyword>
<dbReference type="EMBL" id="CAJNDS010001024">
    <property type="protein sequence ID" value="CAE7244502.1"/>
    <property type="molecule type" value="Genomic_DNA"/>
</dbReference>
<dbReference type="Proteomes" id="UP000604046">
    <property type="component" value="Unassembled WGS sequence"/>
</dbReference>
<sequence>MSRATCNMYHLNLHFFGGLCYELPADFKKHYFQICAHEGQEEASEWLTKAKAEAEGRKAADRDIMDAIEKRKVSVEKQVAVHESKALKYSAYMKALESSPDGSRGQYPEGDPCPSCKEKCPDATEENGTIVQKDKKGKEYAGCSTFVPGKKKQRCGFYRLPSDL</sequence>
<comment type="caution">
    <text evidence="1">The sequence shown here is derived from an EMBL/GenBank/DDBJ whole genome shotgun (WGS) entry which is preliminary data.</text>
</comment>
<accession>A0A812LGB4</accession>
<reference evidence="1" key="1">
    <citation type="submission" date="2021-02" db="EMBL/GenBank/DDBJ databases">
        <authorList>
            <person name="Dougan E. K."/>
            <person name="Rhodes N."/>
            <person name="Thang M."/>
            <person name="Chan C."/>
        </authorList>
    </citation>
    <scope>NUCLEOTIDE SEQUENCE</scope>
</reference>
<gene>
    <name evidence="1" type="ORF">SNAT2548_LOCUS11453</name>
</gene>
<protein>
    <submittedName>
        <fullName evidence="1">Uncharacterized protein</fullName>
    </submittedName>
</protein>
<proteinExistence type="predicted"/>
<evidence type="ECO:0000313" key="2">
    <source>
        <dbReference type="Proteomes" id="UP000604046"/>
    </source>
</evidence>